<organism evidence="1">
    <name type="scientific">Neisseria gonorrhoeae</name>
    <dbReference type="NCBI Taxonomy" id="485"/>
    <lineage>
        <taxon>Bacteria</taxon>
        <taxon>Pseudomonadati</taxon>
        <taxon>Pseudomonadota</taxon>
        <taxon>Betaproteobacteria</taxon>
        <taxon>Neisseriales</taxon>
        <taxon>Neisseriaceae</taxon>
        <taxon>Neisseria</taxon>
    </lineage>
</organism>
<evidence type="ECO:0000313" key="1">
    <source>
        <dbReference type="EMBL" id="SUA20556.1"/>
    </source>
</evidence>
<dbReference type="EMBL" id="UGRI01000001">
    <property type="protein sequence ID" value="SUA20556.1"/>
    <property type="molecule type" value="Genomic_DNA"/>
</dbReference>
<name>A0A378VUK3_NEIGO</name>
<proteinExistence type="predicted"/>
<gene>
    <name evidence="1" type="ORF">NCTC11421_00648</name>
</gene>
<reference evidence="1" key="1">
    <citation type="submission" date="2018-06" db="EMBL/GenBank/DDBJ databases">
        <authorList>
            <consortium name="Pathogen Informatics"/>
            <person name="Doyle S."/>
        </authorList>
    </citation>
    <scope>NUCLEOTIDE SEQUENCE [LARGE SCALE GENOMIC DNA]</scope>
    <source>
        <strain evidence="1">NCTC11421</strain>
    </source>
</reference>
<sequence length="86" mass="9747">MPSETRLAFRTAFSRSDRFRRTCSKSVQRQSVKTSVRISHPACRKSGISLEIRFKRQTAARNRYSARTAHGFENGGLSSVLKALML</sequence>
<accession>A0A378VUK3</accession>
<protein>
    <submittedName>
        <fullName evidence="1">Uncharacterized protein</fullName>
    </submittedName>
</protein>
<dbReference type="AlphaFoldDB" id="A0A378VUK3"/>